<reference evidence="4 5" key="1">
    <citation type="journal article" date="2015" name="Nature">
        <title>rRNA introns, odd ribosomes, and small enigmatic genomes across a large radiation of phyla.</title>
        <authorList>
            <person name="Brown C.T."/>
            <person name="Hug L.A."/>
            <person name="Thomas B.C."/>
            <person name="Sharon I."/>
            <person name="Castelle C.J."/>
            <person name="Singh A."/>
            <person name="Wilkins M.J."/>
            <person name="Williams K.H."/>
            <person name="Banfield J.F."/>
        </authorList>
    </citation>
    <scope>NUCLEOTIDE SEQUENCE [LARGE SCALE GENOMIC DNA]</scope>
</reference>
<dbReference type="AlphaFoldDB" id="A0A0G1X7Z4"/>
<evidence type="ECO:0000256" key="3">
    <source>
        <dbReference type="ARBA" id="ARBA00035520"/>
    </source>
</evidence>
<dbReference type="GO" id="GO:0005840">
    <property type="term" value="C:ribosome"/>
    <property type="evidence" value="ECO:0007669"/>
    <property type="project" value="InterPro"/>
</dbReference>
<dbReference type="EMBL" id="LCPO01000016">
    <property type="protein sequence ID" value="KKU98718.1"/>
    <property type="molecule type" value="Genomic_DNA"/>
</dbReference>
<evidence type="ECO:0000313" key="5">
    <source>
        <dbReference type="Proteomes" id="UP000034600"/>
    </source>
</evidence>
<organism evidence="4 5">
    <name type="scientific">Candidatus Jorgensenbacteria bacterium GW2011_GWC1_48_8</name>
    <dbReference type="NCBI Taxonomy" id="1618666"/>
    <lineage>
        <taxon>Bacteria</taxon>
        <taxon>Candidatus Joergenseniibacteriota</taxon>
    </lineage>
</organism>
<dbReference type="GO" id="GO:0006412">
    <property type="term" value="P:translation"/>
    <property type="evidence" value="ECO:0007669"/>
    <property type="project" value="InterPro"/>
</dbReference>
<dbReference type="InterPro" id="IPR035980">
    <property type="entry name" value="Ribosomal_bS6_sf"/>
</dbReference>
<dbReference type="InterPro" id="IPR000529">
    <property type="entry name" value="Ribosomal_bS6"/>
</dbReference>
<dbReference type="Pfam" id="PF01250">
    <property type="entry name" value="Ribosomal_S6"/>
    <property type="match status" value="1"/>
</dbReference>
<dbReference type="InterPro" id="IPR014717">
    <property type="entry name" value="Transl_elong_EF1B/ribsomal_bS6"/>
</dbReference>
<protein>
    <recommendedName>
        <fullName evidence="2">Small ribosomal subunit protein bS6</fullName>
    </recommendedName>
    <alternativeName>
        <fullName evidence="3">30S ribosomal protein S6</fullName>
    </alternativeName>
</protein>
<comment type="similarity">
    <text evidence="1">Belongs to the bacterial ribosomal protein bS6 family.</text>
</comment>
<proteinExistence type="inferred from homology"/>
<dbReference type="Gene3D" id="3.30.70.60">
    <property type="match status" value="1"/>
</dbReference>
<name>A0A0G1X7Z4_9BACT</name>
<dbReference type="GO" id="GO:0019843">
    <property type="term" value="F:rRNA binding"/>
    <property type="evidence" value="ECO:0007669"/>
    <property type="project" value="InterPro"/>
</dbReference>
<evidence type="ECO:0000256" key="2">
    <source>
        <dbReference type="ARBA" id="ARBA00035294"/>
    </source>
</evidence>
<evidence type="ECO:0000313" key="4">
    <source>
        <dbReference type="EMBL" id="KKU98718.1"/>
    </source>
</evidence>
<dbReference type="SUPFAM" id="SSF54995">
    <property type="entry name" value="Ribosomal protein S6"/>
    <property type="match status" value="1"/>
</dbReference>
<dbReference type="Proteomes" id="UP000034600">
    <property type="component" value="Unassembled WGS sequence"/>
</dbReference>
<dbReference type="GO" id="GO:0003735">
    <property type="term" value="F:structural constituent of ribosome"/>
    <property type="evidence" value="ECO:0007669"/>
    <property type="project" value="InterPro"/>
</dbReference>
<evidence type="ECO:0000256" key="1">
    <source>
        <dbReference type="ARBA" id="ARBA00009512"/>
    </source>
</evidence>
<sequence>MYELTAVTKEENFAPLKEVLARSGVKILSEEAPKKIHMFYPVKKERYGFLGVFKFESAPEALGRLSADLNLKGEVLRFVIVKPKKVKIRENESPTRSTAPRDFLKAPIVKKPAEAALTNEELEKKIEEILK</sequence>
<comment type="caution">
    <text evidence="4">The sequence shown here is derived from an EMBL/GenBank/DDBJ whole genome shotgun (WGS) entry which is preliminary data.</text>
</comment>
<gene>
    <name evidence="4" type="ORF">UY32_C0016G0013</name>
</gene>
<accession>A0A0G1X7Z4</accession>